<keyword evidence="3 7" id="KW-0223">Dioxygenase</keyword>
<dbReference type="SUPFAM" id="SSF51197">
    <property type="entry name" value="Clavaminate synthase-like"/>
    <property type="match status" value="1"/>
</dbReference>
<evidence type="ECO:0000256" key="4">
    <source>
        <dbReference type="ARBA" id="ARBA00023002"/>
    </source>
</evidence>
<dbReference type="AlphaFoldDB" id="E5B899"/>
<feature type="domain" description="TauD/TfdA-like" evidence="6">
    <location>
        <begin position="5"/>
        <end position="273"/>
    </location>
</feature>
<keyword evidence="4 7" id="KW-0560">Oxidoreductase</keyword>
<accession>E5B899</accession>
<dbReference type="EMBL" id="FR719195">
    <property type="protein sequence ID" value="CBX81704.1"/>
    <property type="molecule type" value="Genomic_DNA"/>
</dbReference>
<dbReference type="GO" id="GO:0005737">
    <property type="term" value="C:cytoplasm"/>
    <property type="evidence" value="ECO:0007669"/>
    <property type="project" value="TreeGrafter"/>
</dbReference>
<comment type="similarity">
    <text evidence="1">Belongs to the TfdA dioxygenase family.</text>
</comment>
<dbReference type="GO" id="GO:0046872">
    <property type="term" value="F:metal ion binding"/>
    <property type="evidence" value="ECO:0007669"/>
    <property type="project" value="UniProtKB-KW"/>
</dbReference>
<keyword evidence="2" id="KW-0479">Metal-binding</keyword>
<dbReference type="InterPro" id="IPR003819">
    <property type="entry name" value="TauD/TfdA-like"/>
</dbReference>
<gene>
    <name evidence="7" type="ORF">EAIL5_2884</name>
</gene>
<keyword evidence="5" id="KW-0408">Iron</keyword>
<dbReference type="Pfam" id="PF02668">
    <property type="entry name" value="TauD"/>
    <property type="match status" value="1"/>
</dbReference>
<dbReference type="InterPro" id="IPR051323">
    <property type="entry name" value="AtsK-like"/>
</dbReference>
<dbReference type="InterPro" id="IPR042098">
    <property type="entry name" value="TauD-like_sf"/>
</dbReference>
<reference evidence="7" key="1">
    <citation type="journal article" date="2011" name="J. Bacteriol.">
        <title>Genome Sequence of an Erwinia amylovora Strain with Pathogenicity Restricted to Rubus Plants.</title>
        <authorList>
            <person name="Powney R."/>
            <person name="Smits T.H."/>
            <person name="Sawbridge T."/>
            <person name="Frey B."/>
            <person name="Blom J."/>
            <person name="Frey J.E."/>
            <person name="Plummer K.M."/>
            <person name="Beer S.V."/>
            <person name="Luck J."/>
            <person name="Duffy B."/>
            <person name="Rodoni B."/>
        </authorList>
    </citation>
    <scope>NUCLEOTIDE SEQUENCE</scope>
    <source>
        <strain evidence="7">ATCC BAA-2158</strain>
    </source>
</reference>
<protein>
    <submittedName>
        <fullName evidence="7">K03119 taurine dioxygenase</fullName>
        <ecNumber evidence="7">1.14.11.17</ecNumber>
    </submittedName>
</protein>
<sequence>MKWQTEKLTPSFGLRVKGVDLKVINHAEVETLLELIKKYQVLVVAAQHLTPEEQIEFCRKTGTIFPHPLKKNTCPWPEMTYVTNVQENGEARGYPGPGFPIWHSDMCYEEHPPRLTTFYAEKVPSEGGKTLFCNTLAACADLPPRLSKTLEDKQAIFGFSQKLVQRCQERGYMLHIEPEDQRPDTLHPVLRPHPQTGRKAIYVNWTHTDAIVGMSEQESEHYLNVLYRHCINPIYLYAHQYQEGDLVIWDNGSTLHTGDGAVPEGQARIMRRVVVM</sequence>
<evidence type="ECO:0000256" key="5">
    <source>
        <dbReference type="ARBA" id="ARBA00023004"/>
    </source>
</evidence>
<organism evidence="7">
    <name type="scientific">Erwinia amylovora ATCC BAA-2158</name>
    <dbReference type="NCBI Taxonomy" id="889211"/>
    <lineage>
        <taxon>Bacteria</taxon>
        <taxon>Pseudomonadati</taxon>
        <taxon>Pseudomonadota</taxon>
        <taxon>Gammaproteobacteria</taxon>
        <taxon>Enterobacterales</taxon>
        <taxon>Erwiniaceae</taxon>
        <taxon>Erwinia</taxon>
    </lineage>
</organism>
<proteinExistence type="inferred from homology"/>
<dbReference type="GO" id="GO:0000908">
    <property type="term" value="F:taurine dioxygenase activity"/>
    <property type="evidence" value="ECO:0007669"/>
    <property type="project" value="UniProtKB-EC"/>
</dbReference>
<evidence type="ECO:0000256" key="3">
    <source>
        <dbReference type="ARBA" id="ARBA00022964"/>
    </source>
</evidence>
<dbReference type="Gene3D" id="3.60.130.10">
    <property type="entry name" value="Clavaminate synthase-like"/>
    <property type="match status" value="1"/>
</dbReference>
<dbReference type="PANTHER" id="PTHR30468">
    <property type="entry name" value="ALPHA-KETOGLUTARATE-DEPENDENT SULFONATE DIOXYGENASE"/>
    <property type="match status" value="1"/>
</dbReference>
<evidence type="ECO:0000313" key="7">
    <source>
        <dbReference type="EMBL" id="CBX81704.1"/>
    </source>
</evidence>
<evidence type="ECO:0000256" key="1">
    <source>
        <dbReference type="ARBA" id="ARBA00005896"/>
    </source>
</evidence>
<evidence type="ECO:0000256" key="2">
    <source>
        <dbReference type="ARBA" id="ARBA00022723"/>
    </source>
</evidence>
<dbReference type="PANTHER" id="PTHR30468:SF1">
    <property type="entry name" value="ALPHA-KETOGLUTARATE-DEPENDENT SULFONATE DIOXYGENASE"/>
    <property type="match status" value="1"/>
</dbReference>
<dbReference type="GO" id="GO:0006790">
    <property type="term" value="P:sulfur compound metabolic process"/>
    <property type="evidence" value="ECO:0007669"/>
    <property type="project" value="TreeGrafter"/>
</dbReference>
<dbReference type="EC" id="1.14.11.17" evidence="7"/>
<evidence type="ECO:0000259" key="6">
    <source>
        <dbReference type="Pfam" id="PF02668"/>
    </source>
</evidence>
<name>E5B899_ERWAM</name>